<keyword evidence="1" id="KW-0812">Transmembrane</keyword>
<dbReference type="RefSeq" id="WP_311182624.1">
    <property type="nucleotide sequence ID" value="NZ_CP115543.1"/>
</dbReference>
<proteinExistence type="predicted"/>
<sequence length="59" mass="6207">MFSVVVFAASAMAFAALLIAFLVVLAVAGLDAADEVWSGVYPVVAWLIALIVCGKFMTR</sequence>
<organism evidence="2 3">
    <name type="scientific">Stenotrophomonas aracearum</name>
    <dbReference type="NCBI Taxonomy" id="3003272"/>
    <lineage>
        <taxon>Bacteria</taxon>
        <taxon>Pseudomonadati</taxon>
        <taxon>Pseudomonadota</taxon>
        <taxon>Gammaproteobacteria</taxon>
        <taxon>Lysobacterales</taxon>
        <taxon>Lysobacteraceae</taxon>
        <taxon>Stenotrophomonas</taxon>
    </lineage>
</organism>
<keyword evidence="1" id="KW-0472">Membrane</keyword>
<keyword evidence="3" id="KW-1185">Reference proteome</keyword>
<name>A0ABY9YAQ3_9GAMM</name>
<dbReference type="EMBL" id="CP115543">
    <property type="protein sequence ID" value="WNH47944.1"/>
    <property type="molecule type" value="Genomic_DNA"/>
</dbReference>
<evidence type="ECO:0000256" key="1">
    <source>
        <dbReference type="SAM" id="Phobius"/>
    </source>
</evidence>
<evidence type="ECO:0000313" key="2">
    <source>
        <dbReference type="EMBL" id="WNH47944.1"/>
    </source>
</evidence>
<evidence type="ECO:0000313" key="3">
    <source>
        <dbReference type="Proteomes" id="UP001305421"/>
    </source>
</evidence>
<feature type="transmembrane region" description="Helical" evidence="1">
    <location>
        <begin position="36"/>
        <end position="57"/>
    </location>
</feature>
<accession>A0ABY9YAQ3</accession>
<dbReference type="Proteomes" id="UP001305421">
    <property type="component" value="Chromosome"/>
</dbReference>
<protein>
    <recommendedName>
        <fullName evidence="4">Transmembrane protein</fullName>
    </recommendedName>
</protein>
<reference evidence="2 3" key="1">
    <citation type="submission" date="2022-12" db="EMBL/GenBank/DDBJ databases">
        <title>Two new species, Stenotrophomonas aracearum and Stenotrophomonas oahuensis, isolated from Anthurium (Araceae family) in Hawaii.</title>
        <authorList>
            <person name="Chunag S.C."/>
            <person name="Dobhal S."/>
            <person name="Alvarez A."/>
            <person name="Arif M."/>
        </authorList>
    </citation>
    <scope>NUCLEOTIDE SEQUENCE [LARGE SCALE GENOMIC DNA]</scope>
    <source>
        <strain evidence="2 3">A5588</strain>
    </source>
</reference>
<gene>
    <name evidence="2" type="ORF">PDM28_14855</name>
</gene>
<keyword evidence="1" id="KW-1133">Transmembrane helix</keyword>
<evidence type="ECO:0008006" key="4">
    <source>
        <dbReference type="Google" id="ProtNLM"/>
    </source>
</evidence>